<dbReference type="GeneID" id="80819951"/>
<name>A0A975WD26_9RHOB</name>
<dbReference type="AlphaFoldDB" id="A0A975WD26"/>
<comment type="caution">
    <text evidence="1">The sequence shown here is derived from an EMBL/GenBank/DDBJ whole genome shotgun (WGS) entry which is preliminary data.</text>
</comment>
<dbReference type="RefSeq" id="WP_048535666.1">
    <property type="nucleotide sequence ID" value="NZ_CATLQZ010000017.1"/>
</dbReference>
<accession>A0A975WD26</accession>
<organism evidence="1 2">
    <name type="scientific">Marinovum algicola</name>
    <dbReference type="NCBI Taxonomy" id="42444"/>
    <lineage>
        <taxon>Bacteria</taxon>
        <taxon>Pseudomonadati</taxon>
        <taxon>Pseudomonadota</taxon>
        <taxon>Alphaproteobacteria</taxon>
        <taxon>Rhodobacterales</taxon>
        <taxon>Roseobacteraceae</taxon>
        <taxon>Marinovum</taxon>
    </lineage>
</organism>
<keyword evidence="2" id="KW-1185">Reference proteome</keyword>
<gene>
    <name evidence="1" type="ORF">SAMN04487940_11623</name>
</gene>
<proteinExistence type="predicted"/>
<dbReference type="Proteomes" id="UP000182932">
    <property type="component" value="Unassembled WGS sequence"/>
</dbReference>
<protein>
    <submittedName>
        <fullName evidence="1">Uncharacterized protein</fullName>
    </submittedName>
</protein>
<sequence>MTNYINKARQGRVKALAFLQQKQLGTAEGYASQSHFGTPEMIRRSELNLWAPEFGGMART</sequence>
<reference evidence="1 2" key="1">
    <citation type="submission" date="2016-10" db="EMBL/GenBank/DDBJ databases">
        <authorList>
            <person name="Varghese N."/>
            <person name="Submissions S."/>
        </authorList>
    </citation>
    <scope>NUCLEOTIDE SEQUENCE [LARGE SCALE GENOMIC DNA]</scope>
    <source>
        <strain evidence="1 2">FF3</strain>
    </source>
</reference>
<evidence type="ECO:0000313" key="2">
    <source>
        <dbReference type="Proteomes" id="UP000182932"/>
    </source>
</evidence>
<dbReference type="EMBL" id="FNYY01000016">
    <property type="protein sequence ID" value="SEJ97781.1"/>
    <property type="molecule type" value="Genomic_DNA"/>
</dbReference>
<evidence type="ECO:0000313" key="1">
    <source>
        <dbReference type="EMBL" id="SEJ97781.1"/>
    </source>
</evidence>